<sequence>MRRSALLALALLATPACAEQTEGNSAVAPAAVEIRVFDLPKGSHPHDVAPASDGKIWYTAQHQGALGILDPATGAVRQVPLGPDSAPHGVIQGPDGAAWITDGGQNAIVRYEPKSGRIDVWKLPEETGYANLNTGAFDGDGMHWFTGQNGIYGRLDPKTGAIKVWKDPDGRGPYGIAATPAGEIYYVSLAGNHLARIDRRTGAAEIIEPPTPSQGARRVWSDSKGNLWISEWNSGQLSRFTPSSRAWKSWKLPGAKPQTYAVYVDERDIVWVTDFAANATLAFDPARETWKTYPGSAPDARVRQILGRPGEVFLPESGADRLMIVRTAQ</sequence>
<dbReference type="Pfam" id="PF24684">
    <property type="entry name" value="Vgb_lyase"/>
    <property type="match status" value="1"/>
</dbReference>
<dbReference type="GO" id="GO:0017001">
    <property type="term" value="P:antibiotic catabolic process"/>
    <property type="evidence" value="ECO:0007669"/>
    <property type="project" value="UniProtKB-UniRule"/>
</dbReference>
<protein>
    <recommendedName>
        <fullName evidence="5">Virginiamycin B lyase</fullName>
        <ecNumber evidence="5">4.2.99.-</ecNumber>
    </recommendedName>
    <alternativeName>
        <fullName evidence="5">Streptogramin B lyase</fullName>
    </alternativeName>
</protein>
<dbReference type="Gene3D" id="2.130.10.10">
    <property type="entry name" value="YVTN repeat-like/Quinoprotein amine dehydrogenase"/>
    <property type="match status" value="1"/>
</dbReference>
<accession>A0A4Y8ZXQ5</accession>
<dbReference type="SUPFAM" id="SSF63829">
    <property type="entry name" value="Calcium-dependent phosphotriesterase"/>
    <property type="match status" value="1"/>
</dbReference>
<dbReference type="EMBL" id="SPDV01000008">
    <property type="protein sequence ID" value="TFI59276.1"/>
    <property type="molecule type" value="Genomic_DNA"/>
</dbReference>
<dbReference type="EC" id="4.2.99.-" evidence="5"/>
<comment type="similarity">
    <text evidence="5">Belongs to the Vgb family.</text>
</comment>
<organism evidence="7 8">
    <name type="scientific">Sphingomonas parva</name>
    <dbReference type="NCBI Taxonomy" id="2555898"/>
    <lineage>
        <taxon>Bacteria</taxon>
        <taxon>Pseudomonadati</taxon>
        <taxon>Pseudomonadota</taxon>
        <taxon>Alphaproteobacteria</taxon>
        <taxon>Sphingomonadales</taxon>
        <taxon>Sphingomonadaceae</taxon>
        <taxon>Sphingomonas</taxon>
    </lineage>
</organism>
<dbReference type="PANTHER" id="PTHR40274:SF3">
    <property type="entry name" value="VIRGINIAMYCIN B LYASE"/>
    <property type="match status" value="1"/>
</dbReference>
<dbReference type="GO" id="GO:0046677">
    <property type="term" value="P:response to antibiotic"/>
    <property type="evidence" value="ECO:0007669"/>
    <property type="project" value="UniProtKB-UniRule"/>
</dbReference>
<dbReference type="GO" id="GO:0016835">
    <property type="term" value="F:carbon-oxygen lyase activity"/>
    <property type="evidence" value="ECO:0007669"/>
    <property type="project" value="UniProtKB-UniRule"/>
</dbReference>
<evidence type="ECO:0000256" key="2">
    <source>
        <dbReference type="ARBA" id="ARBA00022842"/>
    </source>
</evidence>
<comment type="cofactor">
    <cofactor evidence="5">
        <name>Mg(2+)</name>
        <dbReference type="ChEBI" id="CHEBI:18420"/>
    </cofactor>
</comment>
<evidence type="ECO:0000256" key="6">
    <source>
        <dbReference type="SAM" id="SignalP"/>
    </source>
</evidence>
<dbReference type="InterPro" id="IPR015943">
    <property type="entry name" value="WD40/YVTN_repeat-like_dom_sf"/>
</dbReference>
<gene>
    <name evidence="7" type="ORF">E2493_05395</name>
</gene>
<dbReference type="Proteomes" id="UP000298213">
    <property type="component" value="Unassembled WGS sequence"/>
</dbReference>
<evidence type="ECO:0000256" key="3">
    <source>
        <dbReference type="ARBA" id="ARBA00023239"/>
    </source>
</evidence>
<dbReference type="GO" id="GO:0030288">
    <property type="term" value="C:outer membrane-bounded periplasmic space"/>
    <property type="evidence" value="ECO:0007669"/>
    <property type="project" value="TreeGrafter"/>
</dbReference>
<keyword evidence="1 5" id="KW-0479">Metal-binding</keyword>
<dbReference type="OrthoDB" id="2633250at2"/>
<keyword evidence="2 5" id="KW-0460">Magnesium</keyword>
<evidence type="ECO:0000256" key="5">
    <source>
        <dbReference type="PIRNR" id="PIRNR026412"/>
    </source>
</evidence>
<keyword evidence="3 5" id="KW-0456">Lyase</keyword>
<name>A0A4Y8ZXQ5_9SPHN</name>
<comment type="subunit">
    <text evidence="5">Monomer.</text>
</comment>
<dbReference type="RefSeq" id="WP_135084505.1">
    <property type="nucleotide sequence ID" value="NZ_SPDV01000008.1"/>
</dbReference>
<evidence type="ECO:0000256" key="4">
    <source>
        <dbReference type="ARBA" id="ARBA00023251"/>
    </source>
</evidence>
<dbReference type="PANTHER" id="PTHR40274">
    <property type="entry name" value="VIRGINIAMYCIN B LYASE"/>
    <property type="match status" value="1"/>
</dbReference>
<keyword evidence="8" id="KW-1185">Reference proteome</keyword>
<evidence type="ECO:0000313" key="7">
    <source>
        <dbReference type="EMBL" id="TFI59276.1"/>
    </source>
</evidence>
<keyword evidence="4 5" id="KW-0046">Antibiotic resistance</keyword>
<evidence type="ECO:0000313" key="8">
    <source>
        <dbReference type="Proteomes" id="UP000298213"/>
    </source>
</evidence>
<dbReference type="GO" id="GO:0000287">
    <property type="term" value="F:magnesium ion binding"/>
    <property type="evidence" value="ECO:0007669"/>
    <property type="project" value="UniProtKB-UniRule"/>
</dbReference>
<comment type="function">
    <text evidence="5">Inactivates the type B streptogramin antibiotics by linearizing the lactone ring at the ester linkage, generating a free phenylglycine carboxylate and converting the threonyl moiety into 2-amino-butenoic acid.</text>
</comment>
<dbReference type="InterPro" id="IPR051344">
    <property type="entry name" value="Vgb"/>
</dbReference>
<dbReference type="InterPro" id="IPR011217">
    <property type="entry name" value="Vgb_bact"/>
</dbReference>
<feature type="chain" id="PRO_5021403759" description="Virginiamycin B lyase" evidence="6">
    <location>
        <begin position="19"/>
        <end position="329"/>
    </location>
</feature>
<proteinExistence type="inferred from homology"/>
<keyword evidence="6" id="KW-0732">Signal</keyword>
<comment type="caution">
    <text evidence="7">The sequence shown here is derived from an EMBL/GenBank/DDBJ whole genome shotgun (WGS) entry which is preliminary data.</text>
</comment>
<reference evidence="7 8" key="1">
    <citation type="submission" date="2019-03" db="EMBL/GenBank/DDBJ databases">
        <title>Genome sequence of Sphingomonas sp. 17J27-24.</title>
        <authorList>
            <person name="Kim M."/>
            <person name="Maeng S."/>
            <person name="Sathiyaraj S."/>
        </authorList>
    </citation>
    <scope>NUCLEOTIDE SEQUENCE [LARGE SCALE GENOMIC DNA]</scope>
    <source>
        <strain evidence="7 8">17J27-24</strain>
    </source>
</reference>
<dbReference type="PIRSF" id="PIRSF026412">
    <property type="entry name" value="Streptogrm_lyase"/>
    <property type="match status" value="1"/>
</dbReference>
<dbReference type="AlphaFoldDB" id="A0A4Y8ZXQ5"/>
<evidence type="ECO:0000256" key="1">
    <source>
        <dbReference type="ARBA" id="ARBA00022723"/>
    </source>
</evidence>
<feature type="signal peptide" evidence="6">
    <location>
        <begin position="1"/>
        <end position="18"/>
    </location>
</feature>